<feature type="signal peptide" evidence="2">
    <location>
        <begin position="1"/>
        <end position="26"/>
    </location>
</feature>
<dbReference type="RefSeq" id="WP_025060794.1">
    <property type="nucleotide sequence ID" value="NZ_JAMC01000006.1"/>
</dbReference>
<feature type="chain" id="PRO_5001689578" description="Antifreeze glycopeptide polyprotein" evidence="2">
    <location>
        <begin position="27"/>
        <end position="534"/>
    </location>
</feature>
<evidence type="ECO:0000256" key="2">
    <source>
        <dbReference type="SAM" id="SignalP"/>
    </source>
</evidence>
<dbReference type="Proteomes" id="UP000027734">
    <property type="component" value="Unassembled WGS sequence"/>
</dbReference>
<keyword evidence="2" id="KW-0732">Signal</keyword>
<accession>A0A073IDA3</accession>
<comment type="caution">
    <text evidence="3">The sequence shown here is derived from an EMBL/GenBank/DDBJ whole genome shotgun (WGS) entry which is preliminary data.</text>
</comment>
<dbReference type="STRING" id="1300350.Z948_3540"/>
<dbReference type="EMBL" id="JAMC01000006">
    <property type="protein sequence ID" value="KEJ88348.1"/>
    <property type="molecule type" value="Genomic_DNA"/>
</dbReference>
<evidence type="ECO:0008006" key="5">
    <source>
        <dbReference type="Google" id="ProtNLM"/>
    </source>
</evidence>
<keyword evidence="4" id="KW-1185">Reference proteome</keyword>
<reference evidence="3 4" key="1">
    <citation type="submission" date="2014-01" db="EMBL/GenBank/DDBJ databases">
        <title>Sulfitobacter donghicola JCM 14565 Genome Sequencing.</title>
        <authorList>
            <person name="Lai Q."/>
            <person name="Hong Z."/>
        </authorList>
    </citation>
    <scope>NUCLEOTIDE SEQUENCE [LARGE SCALE GENOMIC DNA]</scope>
    <source>
        <strain evidence="3 4">JCM 14565</strain>
    </source>
</reference>
<evidence type="ECO:0000313" key="4">
    <source>
        <dbReference type="Proteomes" id="UP000027734"/>
    </source>
</evidence>
<dbReference type="AlphaFoldDB" id="A0A073IDA3"/>
<evidence type="ECO:0000313" key="3">
    <source>
        <dbReference type="EMBL" id="KEJ88348.1"/>
    </source>
</evidence>
<feature type="compositionally biased region" description="Polar residues" evidence="1">
    <location>
        <begin position="72"/>
        <end position="81"/>
    </location>
</feature>
<protein>
    <recommendedName>
        <fullName evidence="5">Antifreeze glycopeptide polyprotein</fullName>
    </recommendedName>
</protein>
<organism evidence="3 4">
    <name type="scientific">Sulfitobacter donghicola DSW-25 = KCTC 12864 = JCM 14565</name>
    <dbReference type="NCBI Taxonomy" id="1300350"/>
    <lineage>
        <taxon>Bacteria</taxon>
        <taxon>Pseudomonadati</taxon>
        <taxon>Pseudomonadota</taxon>
        <taxon>Alphaproteobacteria</taxon>
        <taxon>Rhodobacterales</taxon>
        <taxon>Roseobacteraceae</taxon>
        <taxon>Sulfitobacter</taxon>
    </lineage>
</organism>
<sequence>MTVPVRTLLRGAIFGLSVPFCSLAIAETAAPLSVIDWLDKPAPQARLPRAPIITTPKPLQTPKPIDEPAVTKSGSAPQVTTRPLGAAVPRNVGLVPASVTGMKPDLWAGSPVAALTRRIDALPELGLPAANALLFSLLLAETAPPKEGAQALDTLTLARVKKLEALGAVDPAMALAEQAGAMTSRRLFDVWAQLNMLVGTEDTACDALAKAPYLTQDSAIKIFCAARGGDWDTAMLTFGSAKALSLIPMEKLNVLDRFLNPDLFEDAPPLATPREMDPLTFRLFETIGEPLPTRPLPYAYAVADLRDVAGWKAQLEAAERLTRTGALPDNRLLGLLTDRKAAASGGVWDHVRAVQRFDTALNTRSVDAISKTLPPAWREMQSAELEVSFSTSFQERSNGLALSGSSARILAYMGLLSPSYETVAATLPQDLDLGPNDALLRAIARGEAPETAPTAALPRAIYDAFETPTPNLAWMAMAKSHRLGEALLFTLDDLRDGAQGDSQSLRRALSTLRALGLEDTARRAALQILLLERS</sequence>
<gene>
    <name evidence="3" type="ORF">DSW25_14700</name>
</gene>
<name>A0A073IDA3_9RHOB</name>
<dbReference type="OrthoDB" id="7929427at2"/>
<proteinExistence type="predicted"/>
<dbReference type="eggNOG" id="ENOG502Z7WE">
    <property type="taxonomic scope" value="Bacteria"/>
</dbReference>
<evidence type="ECO:0000256" key="1">
    <source>
        <dbReference type="SAM" id="MobiDB-lite"/>
    </source>
</evidence>
<feature type="region of interest" description="Disordered" evidence="1">
    <location>
        <begin position="53"/>
        <end position="81"/>
    </location>
</feature>